<reference evidence="2 3" key="1">
    <citation type="journal article" date="2018" name="Mol. Biol. Evol.">
        <title>Broad Genomic Sampling Reveals a Smut Pathogenic Ancestry of the Fungal Clade Ustilaginomycotina.</title>
        <authorList>
            <person name="Kijpornyongpan T."/>
            <person name="Mondo S.J."/>
            <person name="Barry K."/>
            <person name="Sandor L."/>
            <person name="Lee J."/>
            <person name="Lipzen A."/>
            <person name="Pangilinan J."/>
            <person name="LaButti K."/>
            <person name="Hainaut M."/>
            <person name="Henrissat B."/>
            <person name="Grigoriev I.V."/>
            <person name="Spatafora J.W."/>
            <person name="Aime M.C."/>
        </authorList>
    </citation>
    <scope>NUCLEOTIDE SEQUENCE [LARGE SCALE GENOMIC DNA]</scope>
    <source>
        <strain evidence="2 3">MCA 4186</strain>
    </source>
</reference>
<feature type="compositionally biased region" description="Basic and acidic residues" evidence="1">
    <location>
        <begin position="537"/>
        <end position="571"/>
    </location>
</feature>
<feature type="region of interest" description="Disordered" evidence="1">
    <location>
        <begin position="443"/>
        <end position="571"/>
    </location>
</feature>
<dbReference type="RefSeq" id="XP_025601507.1">
    <property type="nucleotide sequence ID" value="XM_025745774.1"/>
</dbReference>
<feature type="region of interest" description="Disordered" evidence="1">
    <location>
        <begin position="1"/>
        <end position="59"/>
    </location>
</feature>
<evidence type="ECO:0000313" key="3">
    <source>
        <dbReference type="Proteomes" id="UP000245946"/>
    </source>
</evidence>
<dbReference type="Proteomes" id="UP000245946">
    <property type="component" value="Unassembled WGS sequence"/>
</dbReference>
<organism evidence="2 3">
    <name type="scientific">Tilletiopsis washingtonensis</name>
    <dbReference type="NCBI Taxonomy" id="58919"/>
    <lineage>
        <taxon>Eukaryota</taxon>
        <taxon>Fungi</taxon>
        <taxon>Dikarya</taxon>
        <taxon>Basidiomycota</taxon>
        <taxon>Ustilaginomycotina</taxon>
        <taxon>Exobasidiomycetes</taxon>
        <taxon>Entylomatales</taxon>
        <taxon>Entylomatales incertae sedis</taxon>
        <taxon>Tilletiopsis</taxon>
    </lineage>
</organism>
<dbReference type="AlphaFoldDB" id="A0A316ZJD6"/>
<feature type="compositionally biased region" description="Low complexity" evidence="1">
    <location>
        <begin position="466"/>
        <end position="508"/>
    </location>
</feature>
<protein>
    <submittedName>
        <fullName evidence="2">Uncharacterized protein</fullName>
    </submittedName>
</protein>
<feature type="compositionally biased region" description="Low complexity" evidence="1">
    <location>
        <begin position="35"/>
        <end position="55"/>
    </location>
</feature>
<feature type="compositionally biased region" description="Polar residues" evidence="1">
    <location>
        <begin position="314"/>
        <end position="331"/>
    </location>
</feature>
<dbReference type="GeneID" id="37273318"/>
<proteinExistence type="predicted"/>
<evidence type="ECO:0000313" key="2">
    <source>
        <dbReference type="EMBL" id="PWO01229.1"/>
    </source>
</evidence>
<evidence type="ECO:0000256" key="1">
    <source>
        <dbReference type="SAM" id="MobiDB-lite"/>
    </source>
</evidence>
<name>A0A316ZJD6_9BASI</name>
<feature type="compositionally biased region" description="Low complexity" evidence="1">
    <location>
        <begin position="353"/>
        <end position="365"/>
    </location>
</feature>
<accession>A0A316ZJD6</accession>
<feature type="compositionally biased region" description="Low complexity" evidence="1">
    <location>
        <begin position="244"/>
        <end position="263"/>
    </location>
</feature>
<feature type="region of interest" description="Disordered" evidence="1">
    <location>
        <begin position="295"/>
        <end position="378"/>
    </location>
</feature>
<dbReference type="EMBL" id="KZ819283">
    <property type="protein sequence ID" value="PWO01229.1"/>
    <property type="molecule type" value="Genomic_DNA"/>
</dbReference>
<feature type="region of interest" description="Disordered" evidence="1">
    <location>
        <begin position="110"/>
        <end position="271"/>
    </location>
</feature>
<feature type="compositionally biased region" description="Low complexity" evidence="1">
    <location>
        <begin position="110"/>
        <end position="138"/>
    </location>
</feature>
<feature type="compositionally biased region" description="Low complexity" evidence="1">
    <location>
        <begin position="150"/>
        <end position="171"/>
    </location>
</feature>
<sequence>MAAAHAAAPAHRDAHSRASPGQQKHSSPRHLFSATTCHSRFHTTTTSTPPRTTLHPSHRPVSSCLLLVPAPAPTLAAASTCPRMPLSGSAAAVAAADDFLTGHLGSLLARQPSSTSSGSGSQSGAPAAALASPRRSGSTSSVAAAEPCRSGSSSSTAAASQASGSGSHLAAPRTRSHTAASPRRDSAPMPSASHARSSSSSGDASVGTASSRRPSAPSAGFTTRFGSTADLRRGSRGGPGSSGSGASSSSHTSTSPTAATSRRTSTECSNDAWGAPSLFGFSLGSSEPLIADDAVPHTLPEAPPCAPPGLGSHSVPSAQVQPRYTSMISSRRPSDRRAGSSVHALSRPASTVSSRRSQAGSRASSPDAATSERASGGLEAVREAAEELAARREADLLPPAPDCAEPTKDLSAACAQARLASEMVLVPFGTDGRSFRFVERASLSQPTDDLPAPKAAPAAPAPMPLRRPAMPHAASRTTSVGSTGSTAFSLPSPGSLSPFSSSPSSECPPLSPSAPGRNSPDDSGPDTPEDGVALRPTSKEEQRRVERDPLDRQAKRVVNEGRHRLSPEIAV</sequence>
<keyword evidence="3" id="KW-1185">Reference proteome</keyword>
<feature type="compositionally biased region" description="Low complexity" evidence="1">
    <location>
        <begin position="187"/>
        <end position="219"/>
    </location>
</feature>
<gene>
    <name evidence="2" type="ORF">FA09DRAFT_6776</name>
</gene>